<keyword evidence="10 17" id="KW-0460">Magnesium</keyword>
<organism evidence="19 20">
    <name type="scientific">Stackebrandtia albiflava</name>
    <dbReference type="NCBI Taxonomy" id="406432"/>
    <lineage>
        <taxon>Bacteria</taxon>
        <taxon>Bacillati</taxon>
        <taxon>Actinomycetota</taxon>
        <taxon>Actinomycetes</taxon>
        <taxon>Glycomycetales</taxon>
        <taxon>Glycomycetaceae</taxon>
        <taxon>Stackebrandtia</taxon>
    </lineage>
</organism>
<comment type="subcellular location">
    <subcellularLocation>
        <location evidence="1 17">Cell membrane</location>
        <topology evidence="1 17">Multi-pass membrane protein</topology>
    </subcellularLocation>
</comment>
<keyword evidence="17" id="KW-0444">Lipid biosynthesis</keyword>
<comment type="pathway">
    <text evidence="2 17">Phospholipid metabolism; phosphatidylinositol phosphate biosynthesis.</text>
</comment>
<evidence type="ECO:0000256" key="1">
    <source>
        <dbReference type="ARBA" id="ARBA00004651"/>
    </source>
</evidence>
<dbReference type="UniPathway" id="UPA00220"/>
<comment type="caution">
    <text evidence="19">The sequence shown here is derived from an EMBL/GenBank/DDBJ whole genome shotgun (WGS) entry which is preliminary data.</text>
</comment>
<dbReference type="RefSeq" id="WP_147136137.1">
    <property type="nucleotide sequence ID" value="NZ_BAABIJ010000001.1"/>
</dbReference>
<evidence type="ECO:0000256" key="16">
    <source>
        <dbReference type="ARBA" id="ARBA00048865"/>
    </source>
</evidence>
<keyword evidence="12 17" id="KW-0472">Membrane</keyword>
<proteinExistence type="inferred from homology"/>
<dbReference type="HAMAP" id="MF_02241">
    <property type="entry name" value="PIP_synthase"/>
    <property type="match status" value="1"/>
</dbReference>
<name>A0A562VED6_9ACTN</name>
<accession>A0A562VED6</accession>
<feature type="transmembrane region" description="Helical" evidence="17">
    <location>
        <begin position="115"/>
        <end position="134"/>
    </location>
</feature>
<dbReference type="InterPro" id="IPR048254">
    <property type="entry name" value="CDP_ALCOHOL_P_TRANSF_CS"/>
</dbReference>
<dbReference type="InterPro" id="IPR043130">
    <property type="entry name" value="CDP-OH_PTrfase_TM_dom"/>
</dbReference>
<evidence type="ECO:0000256" key="14">
    <source>
        <dbReference type="ARBA" id="ARBA00024082"/>
    </source>
</evidence>
<comment type="similarity">
    <text evidence="4 17 18">Belongs to the CDP-alcohol phosphatidyltransferase class-I family.</text>
</comment>
<keyword evidence="7 17" id="KW-0808">Transferase</keyword>
<feature type="binding site" evidence="17">
    <location>
        <position position="90"/>
    </location>
    <ligand>
        <name>Mg(2+)</name>
        <dbReference type="ChEBI" id="CHEBI:18420"/>
        <label>2</label>
    </ligand>
</feature>
<evidence type="ECO:0000256" key="12">
    <source>
        <dbReference type="ARBA" id="ARBA00023136"/>
    </source>
</evidence>
<evidence type="ECO:0000256" key="11">
    <source>
        <dbReference type="ARBA" id="ARBA00022989"/>
    </source>
</evidence>
<feature type="binding site" evidence="17">
    <location>
        <position position="73"/>
    </location>
    <ligand>
        <name>a CDP-1,2-diacyl-sn-glycerol</name>
        <dbReference type="ChEBI" id="CHEBI:58332"/>
    </ligand>
</feature>
<evidence type="ECO:0000256" key="6">
    <source>
        <dbReference type="ARBA" id="ARBA00022475"/>
    </source>
</evidence>
<comment type="pathway">
    <text evidence="3">Lipid metabolism.</text>
</comment>
<evidence type="ECO:0000256" key="10">
    <source>
        <dbReference type="ARBA" id="ARBA00022842"/>
    </source>
</evidence>
<comment type="catalytic activity">
    <reaction evidence="16 17">
        <text>a CDP-1,2-diacyl-sn-glycerol + 1D-myo-inositol 3-phosphate = a 1,2-diacyl-sn-glycero-3-phospho-(1D-myo-inositol-3-phosphate) + CMP + H(+)</text>
        <dbReference type="Rhea" id="RHEA:60504"/>
        <dbReference type="ChEBI" id="CHEBI:15378"/>
        <dbReference type="ChEBI" id="CHEBI:58088"/>
        <dbReference type="ChEBI" id="CHEBI:58332"/>
        <dbReference type="ChEBI" id="CHEBI:58401"/>
        <dbReference type="ChEBI" id="CHEBI:60377"/>
    </reaction>
</comment>
<dbReference type="NCBIfam" id="NF045883">
    <property type="entry name" value="PIPSynth"/>
    <property type="match status" value="1"/>
</dbReference>
<feature type="binding site" evidence="17">
    <location>
        <position position="72"/>
    </location>
    <ligand>
        <name>Mg(2+)</name>
        <dbReference type="ChEBI" id="CHEBI:18420"/>
        <label>1</label>
    </ligand>
</feature>
<feature type="binding site" evidence="17">
    <location>
        <begin position="32"/>
        <end position="35"/>
    </location>
    <ligand>
        <name>a CDP-1,2-diacyl-sn-glycerol</name>
        <dbReference type="ChEBI" id="CHEBI:58332"/>
    </ligand>
</feature>
<keyword evidence="9 17" id="KW-0479">Metal-binding</keyword>
<feature type="binding site" evidence="17">
    <location>
        <position position="69"/>
    </location>
    <ligand>
        <name>Mg(2+)</name>
        <dbReference type="ChEBI" id="CHEBI:18420"/>
        <label>2</label>
    </ligand>
</feature>
<comment type="caution">
    <text evidence="17">Lacks conserved residue(s) required for the propagation of feature annotation.</text>
</comment>
<sequence>MAKFLSVSGRATVAKFLDPVAAGLVRWGLSPNAVTVLGTLGVIASSVLLLARGELLWALIGITLSVCTDLLDGAMARIKGGGGRFGAMLDSTMDRIADGAVFGGLAFWLATTDRFATMAAALVCLVAAEVTSYAKARAEGLGVRCDVGVVERAERLVLVGVAALLYLFGVPYGMPVTLWLLAALSVFTVGQRLWYVKRELSRTAT</sequence>
<evidence type="ECO:0000256" key="18">
    <source>
        <dbReference type="RuleBase" id="RU003750"/>
    </source>
</evidence>
<evidence type="ECO:0000256" key="9">
    <source>
        <dbReference type="ARBA" id="ARBA00022723"/>
    </source>
</evidence>
<keyword evidence="17" id="KW-0594">Phospholipid biosynthesis</keyword>
<gene>
    <name evidence="19" type="ORF">LX16_1902</name>
</gene>
<evidence type="ECO:0000256" key="8">
    <source>
        <dbReference type="ARBA" id="ARBA00022692"/>
    </source>
</evidence>
<evidence type="ECO:0000313" key="20">
    <source>
        <dbReference type="Proteomes" id="UP000321617"/>
    </source>
</evidence>
<feature type="transmembrane region" description="Helical" evidence="17">
    <location>
        <begin position="178"/>
        <end position="195"/>
    </location>
</feature>
<comment type="catalytic activity">
    <reaction evidence="13 17">
        <text>1,2-di-(9Z-octadecenoyl)-sn-glycero-3-cytidine-5'-diphosphate + 1D-myo-inositol 3-phosphate = 1,2-di-(9Z-octadecenoyl)-sn-glycero-3-phospho-(1D-myo-inositol-3-phosphate) + CMP + H(+)</text>
        <dbReference type="Rhea" id="RHEA:61216"/>
        <dbReference type="ChEBI" id="CHEBI:15378"/>
        <dbReference type="ChEBI" id="CHEBI:58401"/>
        <dbReference type="ChEBI" id="CHEBI:60377"/>
        <dbReference type="ChEBI" id="CHEBI:85356"/>
        <dbReference type="ChEBI" id="CHEBI:144472"/>
    </reaction>
</comment>
<feature type="transmembrane region" description="Helical" evidence="17">
    <location>
        <begin position="29"/>
        <end position="49"/>
    </location>
</feature>
<keyword evidence="6 17" id="KW-1003">Cell membrane</keyword>
<evidence type="ECO:0000256" key="3">
    <source>
        <dbReference type="ARBA" id="ARBA00005189"/>
    </source>
</evidence>
<keyword evidence="17" id="KW-1208">Phospholipid metabolism</keyword>
<evidence type="ECO:0000256" key="2">
    <source>
        <dbReference type="ARBA" id="ARBA00004805"/>
    </source>
</evidence>
<comment type="function">
    <text evidence="17">Catalyzes the conjugation of the 1'-hydroxyl group of D-myo-inositol-3-phosphate (also named L-myo-inositol-1-phosphate) with a lipid tail of cytidine diphosphate diacylglycerol (CDP-DAG), forming phosphatidylinositol phosphate (PIP) and CMP. PIP is a precursor of phosphatidylinositol (PI) which is an essential lipid required for cell wall formation.</text>
</comment>
<keyword evidence="11 17" id="KW-1133">Transmembrane helix</keyword>
<dbReference type="EMBL" id="VLLL01000005">
    <property type="protein sequence ID" value="TWJ16177.1"/>
    <property type="molecule type" value="Genomic_DNA"/>
</dbReference>
<keyword evidence="17" id="KW-0443">Lipid metabolism</keyword>
<evidence type="ECO:0000256" key="17">
    <source>
        <dbReference type="HAMAP-Rule" id="MF_02241"/>
    </source>
</evidence>
<evidence type="ECO:0000313" key="19">
    <source>
        <dbReference type="EMBL" id="TWJ16177.1"/>
    </source>
</evidence>
<reference evidence="19 20" key="1">
    <citation type="journal article" date="2013" name="Stand. Genomic Sci.">
        <title>Genomic Encyclopedia of Type Strains, Phase I: The one thousand microbial genomes (KMG-I) project.</title>
        <authorList>
            <person name="Kyrpides N.C."/>
            <person name="Woyke T."/>
            <person name="Eisen J.A."/>
            <person name="Garrity G."/>
            <person name="Lilburn T.G."/>
            <person name="Beck B.J."/>
            <person name="Whitman W.B."/>
            <person name="Hugenholtz P."/>
            <person name="Klenk H.P."/>
        </authorList>
    </citation>
    <scope>NUCLEOTIDE SEQUENCE [LARGE SCALE GENOMIC DNA]</scope>
    <source>
        <strain evidence="19 20">DSM 45044</strain>
    </source>
</reference>
<protein>
    <recommendedName>
        <fullName evidence="14 17">Phosphatidylinositol phosphate synthase</fullName>
        <shortName evidence="17">PIP synthase</shortName>
        <ecNumber evidence="17">2.7.8.-</ecNumber>
    </recommendedName>
    <alternativeName>
        <fullName evidence="15 17">CDP-diacylglycerol--D-myo-inositol-3-phosphate 3-phosphatidyltransferase</fullName>
    </alternativeName>
</protein>
<dbReference type="PROSITE" id="PS00379">
    <property type="entry name" value="CDP_ALCOHOL_P_TRANSF"/>
    <property type="match status" value="1"/>
</dbReference>
<feature type="binding site" evidence="17">
    <location>
        <position position="94"/>
    </location>
    <ligand>
        <name>Mg(2+)</name>
        <dbReference type="ChEBI" id="CHEBI:18420"/>
        <label>2</label>
    </ligand>
</feature>
<dbReference type="EC" id="2.7.8.-" evidence="17"/>
<evidence type="ECO:0000256" key="15">
    <source>
        <dbReference type="ARBA" id="ARBA00033137"/>
    </source>
</evidence>
<dbReference type="InterPro" id="IPR044268">
    <property type="entry name" value="PIP_synthase_PgsA1"/>
</dbReference>
<dbReference type="GO" id="GO:0000287">
    <property type="term" value="F:magnesium ion binding"/>
    <property type="evidence" value="ECO:0007669"/>
    <property type="project" value="UniProtKB-UniRule"/>
</dbReference>
<keyword evidence="8 17" id="KW-0812">Transmembrane</keyword>
<dbReference type="GO" id="GO:0005886">
    <property type="term" value="C:plasma membrane"/>
    <property type="evidence" value="ECO:0007669"/>
    <property type="project" value="UniProtKB-SubCell"/>
</dbReference>
<dbReference type="Pfam" id="PF01066">
    <property type="entry name" value="CDP-OH_P_transf"/>
    <property type="match status" value="1"/>
</dbReference>
<dbReference type="OrthoDB" id="116551at2"/>
<dbReference type="GO" id="GO:0016780">
    <property type="term" value="F:phosphotransferase activity, for other substituted phosphate groups"/>
    <property type="evidence" value="ECO:0007669"/>
    <property type="project" value="UniProtKB-UniRule"/>
</dbReference>
<feature type="active site" description="Proton acceptor" evidence="17">
    <location>
        <position position="94"/>
    </location>
</feature>
<feature type="binding site" evidence="17">
    <location>
        <position position="69"/>
    </location>
    <ligand>
        <name>Mg(2+)</name>
        <dbReference type="ChEBI" id="CHEBI:18420"/>
        <label>1</label>
    </ligand>
</feature>
<feature type="transmembrane region" description="Helical" evidence="17">
    <location>
        <begin position="55"/>
        <end position="71"/>
    </location>
</feature>
<dbReference type="AlphaFoldDB" id="A0A562VED6"/>
<evidence type="ECO:0000256" key="5">
    <source>
        <dbReference type="ARBA" id="ARBA00011738"/>
    </source>
</evidence>
<dbReference type="Gene3D" id="1.20.120.1760">
    <property type="match status" value="1"/>
</dbReference>
<keyword evidence="20" id="KW-1185">Reference proteome</keyword>
<feature type="transmembrane region" description="Helical" evidence="17">
    <location>
        <begin position="155"/>
        <end position="172"/>
    </location>
</feature>
<comment type="subunit">
    <text evidence="5 17">Homodimer.</text>
</comment>
<feature type="binding site" evidence="17">
    <location>
        <position position="90"/>
    </location>
    <ligand>
        <name>Mg(2+)</name>
        <dbReference type="ChEBI" id="CHEBI:18420"/>
        <label>1</label>
    </ligand>
</feature>
<dbReference type="InterPro" id="IPR000462">
    <property type="entry name" value="CDP-OH_P_trans"/>
</dbReference>
<evidence type="ECO:0000256" key="13">
    <source>
        <dbReference type="ARBA" id="ARBA00023935"/>
    </source>
</evidence>
<comment type="cofactor">
    <cofactor evidence="17">
        <name>Mg(2+)</name>
        <dbReference type="ChEBI" id="CHEBI:18420"/>
    </cofactor>
    <text evidence="17">Contains a di-nuclear catalytic Mg(2+) center.</text>
</comment>
<evidence type="ECO:0000256" key="4">
    <source>
        <dbReference type="ARBA" id="ARBA00010441"/>
    </source>
</evidence>
<feature type="binding site" evidence="17">
    <location>
        <position position="77"/>
    </location>
    <ligand>
        <name>a CDP-1,2-diacyl-sn-glycerol</name>
        <dbReference type="ChEBI" id="CHEBI:58332"/>
    </ligand>
</feature>
<evidence type="ECO:0000256" key="7">
    <source>
        <dbReference type="ARBA" id="ARBA00022679"/>
    </source>
</evidence>
<dbReference type="GO" id="GO:0008654">
    <property type="term" value="P:phospholipid biosynthetic process"/>
    <property type="evidence" value="ECO:0007669"/>
    <property type="project" value="UniProtKB-UniRule"/>
</dbReference>
<dbReference type="Proteomes" id="UP000321617">
    <property type="component" value="Unassembled WGS sequence"/>
</dbReference>